<reference evidence="6 7" key="1">
    <citation type="submission" date="2017-06" db="EMBL/GenBank/DDBJ databases">
        <title>Cmopartive genomic analysis of Ambrosia Fusariam Clade fungi.</title>
        <authorList>
            <person name="Stajich J.E."/>
            <person name="Carrillo J."/>
            <person name="Kijimoto T."/>
            <person name="Eskalen A."/>
            <person name="O'Donnell K."/>
            <person name="Kasson M."/>
        </authorList>
    </citation>
    <scope>NUCLEOTIDE SEQUENCE [LARGE SCALE GENOMIC DNA]</scope>
    <source>
        <strain evidence="6 7">NRRL 20438</strain>
    </source>
</reference>
<evidence type="ECO:0000256" key="2">
    <source>
        <dbReference type="ARBA" id="ARBA00023002"/>
    </source>
</evidence>
<organism evidence="6 7">
    <name type="scientific">Fusarium ambrosium</name>
    <dbReference type="NCBI Taxonomy" id="131363"/>
    <lineage>
        <taxon>Eukaryota</taxon>
        <taxon>Fungi</taxon>
        <taxon>Dikarya</taxon>
        <taxon>Ascomycota</taxon>
        <taxon>Pezizomycotina</taxon>
        <taxon>Sordariomycetes</taxon>
        <taxon>Hypocreomycetidae</taxon>
        <taxon>Hypocreales</taxon>
        <taxon>Nectriaceae</taxon>
        <taxon>Fusarium</taxon>
        <taxon>Fusarium solani species complex</taxon>
    </lineage>
</organism>
<dbReference type="InterPro" id="IPR003819">
    <property type="entry name" value="TauD/TfdA-like"/>
</dbReference>
<name>A0A428UKW1_9HYPO</name>
<protein>
    <recommendedName>
        <fullName evidence="5">TauD/TfdA-like domain-containing protein</fullName>
    </recommendedName>
</protein>
<keyword evidence="2" id="KW-0560">Oxidoreductase</keyword>
<gene>
    <name evidence="6" type="ORF">CDV31_005276</name>
</gene>
<dbReference type="GO" id="GO:0003700">
    <property type="term" value="F:DNA-binding transcription factor activity"/>
    <property type="evidence" value="ECO:0007669"/>
    <property type="project" value="TreeGrafter"/>
</dbReference>
<evidence type="ECO:0000256" key="4">
    <source>
        <dbReference type="SAM" id="MobiDB-lite"/>
    </source>
</evidence>
<dbReference type="GO" id="GO:0000976">
    <property type="term" value="F:transcription cis-regulatory region binding"/>
    <property type="evidence" value="ECO:0007669"/>
    <property type="project" value="TreeGrafter"/>
</dbReference>
<dbReference type="InterPro" id="IPR021858">
    <property type="entry name" value="Fun_TF"/>
</dbReference>
<dbReference type="Pfam" id="PF11951">
    <property type="entry name" value="Fungal_trans_2"/>
    <property type="match status" value="1"/>
</dbReference>
<dbReference type="PANTHER" id="PTHR37534:SF2">
    <property type="entry name" value="N-ACETYLTRANSFERASE DOMAIN-CONTAINING PROTEIN"/>
    <property type="match status" value="1"/>
</dbReference>
<evidence type="ECO:0000256" key="3">
    <source>
        <dbReference type="ARBA" id="ARBA00023242"/>
    </source>
</evidence>
<dbReference type="EMBL" id="NIZV01000053">
    <property type="protein sequence ID" value="RSM14842.1"/>
    <property type="molecule type" value="Genomic_DNA"/>
</dbReference>
<sequence length="814" mass="92560">MAQAAIEQISPFGPPEAATNTPLQNGQPAGFHRNLVSPLAWGPDEAAAASGDVKVDLNPDEITEIQRALVSFRGKKSGPDMHALSPESFPLPTLGPRLRELAKELHQGLGFFTLRGLEPKIFGSIDNMTIHVGIASYIGDKRAMQQNYYSSEGEALLHVCDVKQKIENIQEDVFLAPGNESIAVGFHSDNGDNVSLYCWQTALEGGELYLCSAWKVYNELASRYPRVLHILADNWLWQDSKTGEKELRSHLAPLIHFVDGKLVVNYQKRPLRGTKQEPRDPRLTPLSREQEAALNIMDRVAAEFAISLDQRPGDMHFFNNLALLHARSAFRDGPEEAIQRHLTRIIFRNSELGWKIPDLMLPDWEKYYNHSRENEVFPEKPHPLELNNNGAWRSRAQEDEPSSALLVEPVMLGVRFRSGLDSTDEYAFADNQVWVQPESNLEYCDETAQLSQIYETEDREPNFTENMALWADATDLRRHFEIEVPRRSMYFPVLRYAVFAFSSRHLNRNMSDTTTEALEYYDRCLSLLIEAVAEQNGPVDEETLAAIAILRQYEEMDADDKELHLNGTSRIVNSMSVFDFNGGLGEAAAWLCLRQDIYISLTKQRPLRSDLDTYLQSDVFKRMDDAAYANKMVFLLAKALACAFSSDKPCSVDSLEEIRREVDSWFDLKSPAFNPIHEEKRNREEGRLLPEIWVLSPFHAVGLQYYHIAKIILAMSTPIVASSVLEHIRQGKRVEQIVRNHLLQVIALANSHARAENALFTARHSLSVWGGVFAEKDDQEMVLSFLEHVQQRTGWNTSPLRSSLQEQWIQDNRE</sequence>
<dbReference type="SUPFAM" id="SSF51197">
    <property type="entry name" value="Clavaminate synthase-like"/>
    <property type="match status" value="1"/>
</dbReference>
<dbReference type="PANTHER" id="PTHR37534">
    <property type="entry name" value="TRANSCRIPTIONAL ACTIVATOR PROTEIN UGA3"/>
    <property type="match status" value="1"/>
</dbReference>
<feature type="compositionally biased region" description="Polar residues" evidence="4">
    <location>
        <begin position="18"/>
        <end position="27"/>
    </location>
</feature>
<dbReference type="Pfam" id="PF02668">
    <property type="entry name" value="TauD"/>
    <property type="match status" value="1"/>
</dbReference>
<comment type="subcellular location">
    <subcellularLocation>
        <location evidence="1">Nucleus</location>
    </subcellularLocation>
</comment>
<dbReference type="GO" id="GO:0045944">
    <property type="term" value="P:positive regulation of transcription by RNA polymerase II"/>
    <property type="evidence" value="ECO:0007669"/>
    <property type="project" value="TreeGrafter"/>
</dbReference>
<accession>A0A428UKW1</accession>
<dbReference type="GO" id="GO:0016491">
    <property type="term" value="F:oxidoreductase activity"/>
    <property type="evidence" value="ECO:0007669"/>
    <property type="project" value="UniProtKB-KW"/>
</dbReference>
<dbReference type="Gene3D" id="3.60.130.10">
    <property type="entry name" value="Clavaminate synthase-like"/>
    <property type="match status" value="1"/>
</dbReference>
<dbReference type="Proteomes" id="UP000288429">
    <property type="component" value="Unassembled WGS sequence"/>
</dbReference>
<feature type="region of interest" description="Disordered" evidence="4">
    <location>
        <begin position="1"/>
        <end position="29"/>
    </location>
</feature>
<evidence type="ECO:0000259" key="5">
    <source>
        <dbReference type="Pfam" id="PF02668"/>
    </source>
</evidence>
<keyword evidence="3" id="KW-0539">Nucleus</keyword>
<evidence type="ECO:0000313" key="6">
    <source>
        <dbReference type="EMBL" id="RSM14842.1"/>
    </source>
</evidence>
<dbReference type="AlphaFoldDB" id="A0A428UKW1"/>
<dbReference type="GO" id="GO:0005634">
    <property type="term" value="C:nucleus"/>
    <property type="evidence" value="ECO:0007669"/>
    <property type="project" value="UniProtKB-SubCell"/>
</dbReference>
<evidence type="ECO:0000313" key="7">
    <source>
        <dbReference type="Proteomes" id="UP000288429"/>
    </source>
</evidence>
<feature type="domain" description="TauD/TfdA-like" evidence="5">
    <location>
        <begin position="84"/>
        <end position="345"/>
    </location>
</feature>
<comment type="caution">
    <text evidence="6">The sequence shown here is derived from an EMBL/GenBank/DDBJ whole genome shotgun (WGS) entry which is preliminary data.</text>
</comment>
<evidence type="ECO:0000256" key="1">
    <source>
        <dbReference type="ARBA" id="ARBA00004123"/>
    </source>
</evidence>
<keyword evidence="7" id="KW-1185">Reference proteome</keyword>
<proteinExistence type="predicted"/>
<dbReference type="InterPro" id="IPR042098">
    <property type="entry name" value="TauD-like_sf"/>
</dbReference>